<keyword evidence="2" id="KW-1185">Reference proteome</keyword>
<evidence type="ECO:0000313" key="2">
    <source>
        <dbReference type="Proteomes" id="UP000299102"/>
    </source>
</evidence>
<sequence length="69" mass="7850">MGIVFDKLRHCCPPRCPCWRTWNSDSYDLKELPRPPTLATTNGMADRRLHRLHHTPAIGPAPAPPERHG</sequence>
<comment type="caution">
    <text evidence="1">The sequence shown here is derived from an EMBL/GenBank/DDBJ whole genome shotgun (WGS) entry which is preliminary data.</text>
</comment>
<protein>
    <submittedName>
        <fullName evidence="1">Uncharacterized protein</fullName>
    </submittedName>
</protein>
<dbReference type="EMBL" id="BGZK01000352">
    <property type="protein sequence ID" value="GBP38618.1"/>
    <property type="molecule type" value="Genomic_DNA"/>
</dbReference>
<organism evidence="1 2">
    <name type="scientific">Eumeta variegata</name>
    <name type="common">Bagworm moth</name>
    <name type="synonym">Eumeta japonica</name>
    <dbReference type="NCBI Taxonomy" id="151549"/>
    <lineage>
        <taxon>Eukaryota</taxon>
        <taxon>Metazoa</taxon>
        <taxon>Ecdysozoa</taxon>
        <taxon>Arthropoda</taxon>
        <taxon>Hexapoda</taxon>
        <taxon>Insecta</taxon>
        <taxon>Pterygota</taxon>
        <taxon>Neoptera</taxon>
        <taxon>Endopterygota</taxon>
        <taxon>Lepidoptera</taxon>
        <taxon>Glossata</taxon>
        <taxon>Ditrysia</taxon>
        <taxon>Tineoidea</taxon>
        <taxon>Psychidae</taxon>
        <taxon>Oiketicinae</taxon>
        <taxon>Eumeta</taxon>
    </lineage>
</organism>
<dbReference type="AlphaFoldDB" id="A0A4C1VHN2"/>
<dbReference type="Proteomes" id="UP000299102">
    <property type="component" value="Unassembled WGS sequence"/>
</dbReference>
<evidence type="ECO:0000313" key="1">
    <source>
        <dbReference type="EMBL" id="GBP38618.1"/>
    </source>
</evidence>
<reference evidence="1 2" key="1">
    <citation type="journal article" date="2019" name="Commun. Biol.">
        <title>The bagworm genome reveals a unique fibroin gene that provides high tensile strength.</title>
        <authorList>
            <person name="Kono N."/>
            <person name="Nakamura H."/>
            <person name="Ohtoshi R."/>
            <person name="Tomita M."/>
            <person name="Numata K."/>
            <person name="Arakawa K."/>
        </authorList>
    </citation>
    <scope>NUCLEOTIDE SEQUENCE [LARGE SCALE GENOMIC DNA]</scope>
</reference>
<proteinExistence type="predicted"/>
<gene>
    <name evidence="1" type="ORF">EVAR_27804_1</name>
</gene>
<accession>A0A4C1VHN2</accession>
<name>A0A4C1VHN2_EUMVA</name>